<proteinExistence type="predicted"/>
<dbReference type="PIR" id="H82835">
    <property type="entry name" value="H82835"/>
</dbReference>
<dbReference type="Proteomes" id="UP000000812">
    <property type="component" value="Chromosome"/>
</dbReference>
<dbReference type="AlphaFoldDB" id="Q9PGV3"/>
<reference evidence="1 2" key="1">
    <citation type="journal article" date="2000" name="Nature">
        <title>The genome sequence of the plant pathogen Xylella fastidiosa.</title>
        <authorList>
            <person name="Simpson A.J."/>
            <person name="Reinach F.C."/>
            <person name="Arruda P."/>
            <person name="Abreu F.A."/>
            <person name="Acencio M."/>
            <person name="Alvarenga R."/>
            <person name="Alves L.M."/>
            <person name="Araya J.E."/>
            <person name="Baia G.S."/>
            <person name="Baptista C.S."/>
            <person name="Barros M.H."/>
            <person name="Bonaccorsi E.D."/>
            <person name="Bordin S."/>
            <person name="Bove J.M."/>
            <person name="Briones M.R."/>
            <person name="Bueno M.R."/>
            <person name="Camargo A.A."/>
            <person name="Camargo L.E."/>
            <person name="Carraro D.M."/>
            <person name="Carrer H."/>
            <person name="Colauto N.B."/>
            <person name="Colombo C."/>
            <person name="Costa F.F."/>
            <person name="Costa M.C."/>
            <person name="Costa-Neto C.M."/>
            <person name="Coutinho L.L."/>
            <person name="Cristofani M."/>
            <person name="Dias-Neto E."/>
            <person name="Docena C."/>
            <person name="El-Dorry H."/>
            <person name="Facincani A.P."/>
            <person name="Ferreira A.J."/>
            <person name="Ferreira V.C."/>
            <person name="Ferro J.A."/>
            <person name="Fraga J.S."/>
            <person name="Franca S.C."/>
            <person name="Franco M.C."/>
            <person name="Frohme M."/>
            <person name="Furlan L.R."/>
            <person name="Garnier M."/>
            <person name="Goldman G.H."/>
            <person name="Goldman M.H."/>
            <person name="Gomes S.L."/>
            <person name="Gruber A."/>
            <person name="Ho P.L."/>
            <person name="Hoheisel J.D."/>
            <person name="Junqueira M.L."/>
            <person name="Kemper E.L."/>
            <person name="Kitajima J.P."/>
            <person name="Krieger J.E."/>
            <person name="Kuramae E.E."/>
            <person name="Laigret F."/>
            <person name="Lambais M.R."/>
            <person name="Leite L.C."/>
            <person name="Lemos E.G."/>
            <person name="Lemos M.V."/>
            <person name="Lopes S.A."/>
            <person name="Lopes C.R."/>
            <person name="Machado J.A."/>
            <person name="Machado M.A."/>
            <person name="Madeira A.M."/>
            <person name="Madeira H.M."/>
            <person name="Marino C.L."/>
            <person name="Marques M.V."/>
            <person name="Martins E.A."/>
            <person name="Martins E.M."/>
            <person name="Matsukuma A.Y."/>
            <person name="Menck C.F."/>
            <person name="Miracca E.C."/>
            <person name="Miyaki C.Y."/>
            <person name="Monteriro-Vitorello C.B."/>
            <person name="Moon D.H."/>
            <person name="Nagai M.A."/>
            <person name="Nascimento A.L."/>
            <person name="Netto L.E."/>
            <person name="Nhani A.Jr."/>
            <person name="Nobrega F.G."/>
            <person name="Nunes L.R."/>
            <person name="Oliveira M.A."/>
            <person name="de Oliveira M.C."/>
            <person name="de Oliveira R.C."/>
            <person name="Palmieri D.A."/>
            <person name="Paris A."/>
            <person name="Peixoto B.R."/>
            <person name="Pereira G.A."/>
            <person name="Pereira H.A.Jr."/>
            <person name="Pesquero J.B."/>
            <person name="Quaggio R.B."/>
            <person name="Roberto P.G."/>
            <person name="Rodrigues V."/>
            <person name="de M Rosa A.J."/>
            <person name="de Rosa V.E.Jr."/>
            <person name="de Sa R.G."/>
            <person name="Santelli R.V."/>
            <person name="Sawasaki H.E."/>
            <person name="da Silva A.C."/>
            <person name="da Silva A.M."/>
            <person name="da Silva F.R."/>
            <person name="da Silva W.A.Jr."/>
            <person name="da Silveira J.F."/>
            <person name="Silvestri M.L."/>
            <person name="Siqueira W.J."/>
            <person name="de Souza A.A."/>
            <person name="de Souza A.P."/>
            <person name="Terenzi M.F."/>
            <person name="Truffi D."/>
            <person name="Tsai S.M."/>
            <person name="Tsuhako M.H."/>
            <person name="Vallada H."/>
            <person name="Van Sluys M.A."/>
            <person name="Verjovski-Almeida S."/>
            <person name="Vettore A.L."/>
            <person name="Zago M.A."/>
            <person name="Zatz M."/>
            <person name="Meidanis J."/>
            <person name="Setubal J.C."/>
        </authorList>
    </citation>
    <scope>NUCLEOTIDE SEQUENCE [LARGE SCALE GENOMIC DNA]</scope>
    <source>
        <strain evidence="1 2">9a5c</strain>
    </source>
</reference>
<protein>
    <submittedName>
        <fullName evidence="1">Uncharacterized protein</fullName>
    </submittedName>
</protein>
<evidence type="ECO:0000313" key="1">
    <source>
        <dbReference type="EMBL" id="AAF83008.1"/>
    </source>
</evidence>
<accession>Q9PGV3</accession>
<dbReference type="EMBL" id="AE003849">
    <property type="protein sequence ID" value="AAF83008.1"/>
    <property type="molecule type" value="Genomic_DNA"/>
</dbReference>
<dbReference type="KEGG" id="xfa:XF_0195"/>
<sequence>MVMHTDEGSHGVYAGRCIDFTLVVHLMLPIYGDATMLFRCSKYELRIMQDVMSCSSPSKILGQHKRV</sequence>
<name>Q9PGV3_XYLFA</name>
<dbReference type="PATRIC" id="fig|160492.11.peg.206"/>
<dbReference type="HOGENOM" id="CLU_2811517_0_0_6"/>
<organism evidence="1 2">
    <name type="scientific">Xylella fastidiosa (strain 9a5c)</name>
    <dbReference type="NCBI Taxonomy" id="160492"/>
    <lineage>
        <taxon>Bacteria</taxon>
        <taxon>Pseudomonadati</taxon>
        <taxon>Pseudomonadota</taxon>
        <taxon>Gammaproteobacteria</taxon>
        <taxon>Lysobacterales</taxon>
        <taxon>Lysobacteraceae</taxon>
        <taxon>Xylella</taxon>
    </lineage>
</organism>
<gene>
    <name evidence="1" type="ordered locus">XF_0195</name>
</gene>
<evidence type="ECO:0000313" key="2">
    <source>
        <dbReference type="Proteomes" id="UP000000812"/>
    </source>
</evidence>